<dbReference type="EMBL" id="JADWDJ010000014">
    <property type="protein sequence ID" value="KAG5270237.1"/>
    <property type="molecule type" value="Genomic_DNA"/>
</dbReference>
<organism evidence="1 2">
    <name type="scientific">Alosa alosa</name>
    <name type="common">allis shad</name>
    <dbReference type="NCBI Taxonomy" id="278164"/>
    <lineage>
        <taxon>Eukaryota</taxon>
        <taxon>Metazoa</taxon>
        <taxon>Chordata</taxon>
        <taxon>Craniata</taxon>
        <taxon>Vertebrata</taxon>
        <taxon>Euteleostomi</taxon>
        <taxon>Actinopterygii</taxon>
        <taxon>Neopterygii</taxon>
        <taxon>Teleostei</taxon>
        <taxon>Clupei</taxon>
        <taxon>Clupeiformes</taxon>
        <taxon>Clupeoidei</taxon>
        <taxon>Clupeidae</taxon>
        <taxon>Alosa</taxon>
    </lineage>
</organism>
<dbReference type="AlphaFoldDB" id="A0AAV6G9U9"/>
<keyword evidence="2" id="KW-1185">Reference proteome</keyword>
<name>A0AAV6G9U9_9TELE</name>
<proteinExistence type="predicted"/>
<gene>
    <name evidence="1" type="ORF">AALO_G00190290</name>
</gene>
<comment type="caution">
    <text evidence="1">The sequence shown here is derived from an EMBL/GenBank/DDBJ whole genome shotgun (WGS) entry which is preliminary data.</text>
</comment>
<protein>
    <submittedName>
        <fullName evidence="1">Uncharacterized protein</fullName>
    </submittedName>
</protein>
<evidence type="ECO:0000313" key="1">
    <source>
        <dbReference type="EMBL" id="KAG5270237.1"/>
    </source>
</evidence>
<evidence type="ECO:0000313" key="2">
    <source>
        <dbReference type="Proteomes" id="UP000823561"/>
    </source>
</evidence>
<sequence>MDRMRQTVYKRVEQMGKPTEEVMEMFQFLWVPELMHHEMKLRFGLDLKLSLHNTLGILTPNVIRVADSGSQRESLSSLRDTNTDDLQKSAAVLILPALFKEDAKDSSFA</sequence>
<accession>A0AAV6G9U9</accession>
<reference evidence="1" key="1">
    <citation type="submission" date="2020-10" db="EMBL/GenBank/DDBJ databases">
        <title>Chromosome-scale genome assembly of the Allis shad, Alosa alosa.</title>
        <authorList>
            <person name="Margot Z."/>
            <person name="Christophe K."/>
            <person name="Cabau C."/>
            <person name="Louis A."/>
            <person name="Berthelot C."/>
            <person name="Parey E."/>
            <person name="Roest Crollius H."/>
            <person name="Montfort J."/>
            <person name="Robinson-Rechavi M."/>
            <person name="Bucao C."/>
            <person name="Bouchez O."/>
            <person name="Gislard M."/>
            <person name="Lluch J."/>
            <person name="Milhes M."/>
            <person name="Lampietro C."/>
            <person name="Lopez Roques C."/>
            <person name="Donnadieu C."/>
            <person name="Braasch I."/>
            <person name="Desvignes T."/>
            <person name="Postlethwait J."/>
            <person name="Bobe J."/>
            <person name="Guiguen Y."/>
        </authorList>
    </citation>
    <scope>NUCLEOTIDE SEQUENCE</scope>
    <source>
        <strain evidence="1">M-15738</strain>
        <tissue evidence="1">Blood</tissue>
    </source>
</reference>
<dbReference type="Proteomes" id="UP000823561">
    <property type="component" value="Chromosome 14"/>
</dbReference>